<feature type="region of interest" description="Disordered" evidence="9">
    <location>
        <begin position="294"/>
        <end position="341"/>
    </location>
</feature>
<dbReference type="GO" id="GO:0046513">
    <property type="term" value="P:ceramide biosynthetic process"/>
    <property type="evidence" value="ECO:0007669"/>
    <property type="project" value="TreeGrafter"/>
</dbReference>
<dbReference type="GO" id="GO:0005789">
    <property type="term" value="C:endoplasmic reticulum membrane"/>
    <property type="evidence" value="ECO:0007669"/>
    <property type="project" value="TreeGrafter"/>
</dbReference>
<feature type="compositionally biased region" description="Low complexity" evidence="9">
    <location>
        <begin position="325"/>
        <end position="341"/>
    </location>
</feature>
<dbReference type="AlphaFoldDB" id="A0A8H8RE38"/>
<evidence type="ECO:0000313" key="12">
    <source>
        <dbReference type="Proteomes" id="UP000462212"/>
    </source>
</evidence>
<feature type="binding site" evidence="8">
    <location>
        <position position="106"/>
    </location>
    <ligand>
        <name>Zn(2+)</name>
        <dbReference type="ChEBI" id="CHEBI:29105"/>
        <note>catalytic</note>
    </ligand>
</feature>
<gene>
    <name evidence="11" type="primary">YPC1</name>
    <name evidence="11" type="ORF">LSUB1_G007798</name>
</gene>
<keyword evidence="5 10" id="KW-1133">Transmembrane helix</keyword>
<dbReference type="EMBL" id="QGMJ01001351">
    <property type="protein sequence ID" value="TVY31659.1"/>
    <property type="molecule type" value="Genomic_DNA"/>
</dbReference>
<feature type="binding site" evidence="7">
    <location>
        <position position="47"/>
    </location>
    <ligand>
        <name>Ca(2+)</name>
        <dbReference type="ChEBI" id="CHEBI:29108"/>
    </ligand>
</feature>
<accession>A0A8H8RE38</accession>
<feature type="transmembrane region" description="Helical" evidence="10">
    <location>
        <begin position="248"/>
        <end position="268"/>
    </location>
</feature>
<evidence type="ECO:0000256" key="5">
    <source>
        <dbReference type="ARBA" id="ARBA00022989"/>
    </source>
</evidence>
<dbReference type="PANTHER" id="PTHR46187:SF1">
    <property type="entry name" value="ALKALINE PHYTOCERAMIDASE"/>
    <property type="match status" value="1"/>
</dbReference>
<feature type="transmembrane region" description="Helical" evidence="10">
    <location>
        <begin position="139"/>
        <end position="160"/>
    </location>
</feature>
<keyword evidence="6 10" id="KW-0472">Membrane</keyword>
<dbReference type="InterPro" id="IPR008901">
    <property type="entry name" value="ACER"/>
</dbReference>
<dbReference type="GO" id="GO:0046872">
    <property type="term" value="F:metal ion binding"/>
    <property type="evidence" value="ECO:0007669"/>
    <property type="project" value="UniProtKB-KW"/>
</dbReference>
<evidence type="ECO:0000256" key="7">
    <source>
        <dbReference type="PIRSR" id="PIRSR608901-1"/>
    </source>
</evidence>
<keyword evidence="4" id="KW-0378">Hydrolase</keyword>
<dbReference type="PANTHER" id="PTHR46187">
    <property type="entry name" value="ALKALINE CERAMIDASE 3"/>
    <property type="match status" value="1"/>
</dbReference>
<keyword evidence="12" id="KW-1185">Reference proteome</keyword>
<protein>
    <submittedName>
        <fullName evidence="11">Alkaline ceramidase</fullName>
    </submittedName>
</protein>
<dbReference type="OrthoDB" id="187171at2759"/>
<keyword evidence="8" id="KW-0862">Zinc</keyword>
<name>A0A8H8RE38_9HELO</name>
<comment type="caution">
    <text evidence="11">The sequence shown here is derived from an EMBL/GenBank/DDBJ whole genome shotgun (WGS) entry which is preliminary data.</text>
</comment>
<evidence type="ECO:0000256" key="4">
    <source>
        <dbReference type="ARBA" id="ARBA00022801"/>
    </source>
</evidence>
<evidence type="ECO:0000256" key="2">
    <source>
        <dbReference type="ARBA" id="ARBA00009780"/>
    </source>
</evidence>
<sequence length="341" mass="36786">MDYYKGNLATVERNQTSHGGNPFSFAYRKDPHPAFWGEVKSQANFCEEDYIITTYIAEFINTLSNLVYVYYAYHGIKSNANHKDAILRNLPYLGIATVGIGSGIFHASLKNYTQWADDLSMLLATATVLHRVFTFDKSIAYTVTYGAILSAAMTAFSTWHCVTDELIMHSVLFGVMIAAIGIKTRSIISARVSDPIVRADVKSLATWGAAIFVSGFVIWNIDTMACAHLTAIKRSIGMPWSFALELHGWWHLFTGLGAYIFIALVEYLTSEEAGQSLSARFAWPVAYIVTGKSGSGSGAGVKGDGDGEGNGLAKANGNGNGNGHANGATNGHANGTAKKNL</sequence>
<organism evidence="11 12">
    <name type="scientific">Lachnellula subtilissima</name>
    <dbReference type="NCBI Taxonomy" id="602034"/>
    <lineage>
        <taxon>Eukaryota</taxon>
        <taxon>Fungi</taxon>
        <taxon>Dikarya</taxon>
        <taxon>Ascomycota</taxon>
        <taxon>Pezizomycotina</taxon>
        <taxon>Leotiomycetes</taxon>
        <taxon>Helotiales</taxon>
        <taxon>Lachnaceae</taxon>
        <taxon>Lachnellula</taxon>
    </lineage>
</organism>
<evidence type="ECO:0000256" key="10">
    <source>
        <dbReference type="SAM" id="Phobius"/>
    </source>
</evidence>
<feature type="transmembrane region" description="Helical" evidence="10">
    <location>
        <begin position="166"/>
        <end position="183"/>
    </location>
</feature>
<evidence type="ECO:0000256" key="3">
    <source>
        <dbReference type="ARBA" id="ARBA00022692"/>
    </source>
</evidence>
<evidence type="ECO:0000256" key="6">
    <source>
        <dbReference type="ARBA" id="ARBA00023136"/>
    </source>
</evidence>
<dbReference type="Pfam" id="PF05875">
    <property type="entry name" value="Ceramidase"/>
    <property type="match status" value="1"/>
</dbReference>
<feature type="transmembrane region" description="Helical" evidence="10">
    <location>
        <begin position="204"/>
        <end position="221"/>
    </location>
</feature>
<dbReference type="GO" id="GO:0016811">
    <property type="term" value="F:hydrolase activity, acting on carbon-nitrogen (but not peptide) bonds, in linear amides"/>
    <property type="evidence" value="ECO:0007669"/>
    <property type="project" value="InterPro"/>
</dbReference>
<feature type="binding site" evidence="8">
    <location>
        <position position="247"/>
    </location>
    <ligand>
        <name>Zn(2+)</name>
        <dbReference type="ChEBI" id="CHEBI:29105"/>
        <note>catalytic</note>
    </ligand>
</feature>
<evidence type="ECO:0000256" key="9">
    <source>
        <dbReference type="SAM" id="MobiDB-lite"/>
    </source>
</evidence>
<dbReference type="GO" id="GO:0046514">
    <property type="term" value="P:ceramide catabolic process"/>
    <property type="evidence" value="ECO:0007669"/>
    <property type="project" value="TreeGrafter"/>
</dbReference>
<keyword evidence="3 10" id="KW-0812">Transmembrane</keyword>
<comment type="subcellular location">
    <subcellularLocation>
        <location evidence="1">Membrane</location>
        <topology evidence="1">Multi-pass membrane protein</topology>
    </subcellularLocation>
</comment>
<proteinExistence type="inferred from homology"/>
<comment type="similarity">
    <text evidence="2">Belongs to the alkaline ceramidase family.</text>
</comment>
<dbReference type="Proteomes" id="UP000462212">
    <property type="component" value="Unassembled WGS sequence"/>
</dbReference>
<keyword evidence="7" id="KW-0106">Calcium</keyword>
<reference evidence="11 12" key="1">
    <citation type="submission" date="2018-05" db="EMBL/GenBank/DDBJ databases">
        <title>Genome sequencing and assembly of the regulated plant pathogen Lachnellula willkommii and related sister species for the development of diagnostic species identification markers.</title>
        <authorList>
            <person name="Giroux E."/>
            <person name="Bilodeau G."/>
        </authorList>
    </citation>
    <scope>NUCLEOTIDE SEQUENCE [LARGE SCALE GENOMIC DNA]</scope>
    <source>
        <strain evidence="11 12">CBS 197.66</strain>
    </source>
</reference>
<evidence type="ECO:0000256" key="1">
    <source>
        <dbReference type="ARBA" id="ARBA00004141"/>
    </source>
</evidence>
<feature type="binding site" evidence="8">
    <location>
        <position position="251"/>
    </location>
    <ligand>
        <name>Zn(2+)</name>
        <dbReference type="ChEBI" id="CHEBI:29105"/>
        <note>catalytic</note>
    </ligand>
</feature>
<evidence type="ECO:0000313" key="11">
    <source>
        <dbReference type="EMBL" id="TVY31659.1"/>
    </source>
</evidence>
<feature type="binding site" evidence="7">
    <location>
        <position position="58"/>
    </location>
    <ligand>
        <name>Ca(2+)</name>
        <dbReference type="ChEBI" id="CHEBI:29108"/>
    </ligand>
</feature>
<comment type="cofactor">
    <cofactor evidence="8">
        <name>Zn(2+)</name>
        <dbReference type="ChEBI" id="CHEBI:29105"/>
    </cofactor>
</comment>
<evidence type="ECO:0000256" key="8">
    <source>
        <dbReference type="PIRSR" id="PIRSR608901-2"/>
    </source>
</evidence>
<keyword evidence="7" id="KW-0479">Metal-binding</keyword>